<reference evidence="1" key="2">
    <citation type="journal article" date="2015" name="Fish Shellfish Immunol.">
        <title>Early steps in the European eel (Anguilla anguilla)-Vibrio vulnificus interaction in the gills: Role of the RtxA13 toxin.</title>
        <authorList>
            <person name="Callol A."/>
            <person name="Pajuelo D."/>
            <person name="Ebbesson L."/>
            <person name="Teles M."/>
            <person name="MacKenzie S."/>
            <person name="Amaro C."/>
        </authorList>
    </citation>
    <scope>NUCLEOTIDE SEQUENCE</scope>
</reference>
<dbReference type="AlphaFoldDB" id="A0A0E9TW11"/>
<accession>A0A0E9TW11</accession>
<sequence>MNTHLIQLWLAVWCSGYRI</sequence>
<evidence type="ECO:0000313" key="1">
    <source>
        <dbReference type="EMBL" id="JAH56913.1"/>
    </source>
</evidence>
<proteinExistence type="predicted"/>
<protein>
    <submittedName>
        <fullName evidence="1">Uncharacterized protein</fullName>
    </submittedName>
</protein>
<name>A0A0E9TW11_ANGAN</name>
<reference evidence="1" key="1">
    <citation type="submission" date="2014-11" db="EMBL/GenBank/DDBJ databases">
        <authorList>
            <person name="Amaro Gonzalez C."/>
        </authorList>
    </citation>
    <scope>NUCLEOTIDE SEQUENCE</scope>
</reference>
<dbReference type="EMBL" id="GBXM01051664">
    <property type="protein sequence ID" value="JAH56913.1"/>
    <property type="molecule type" value="Transcribed_RNA"/>
</dbReference>
<organism evidence="1">
    <name type="scientific">Anguilla anguilla</name>
    <name type="common">European freshwater eel</name>
    <name type="synonym">Muraena anguilla</name>
    <dbReference type="NCBI Taxonomy" id="7936"/>
    <lineage>
        <taxon>Eukaryota</taxon>
        <taxon>Metazoa</taxon>
        <taxon>Chordata</taxon>
        <taxon>Craniata</taxon>
        <taxon>Vertebrata</taxon>
        <taxon>Euteleostomi</taxon>
        <taxon>Actinopterygii</taxon>
        <taxon>Neopterygii</taxon>
        <taxon>Teleostei</taxon>
        <taxon>Anguilliformes</taxon>
        <taxon>Anguillidae</taxon>
        <taxon>Anguilla</taxon>
    </lineage>
</organism>